<evidence type="ECO:0000256" key="3">
    <source>
        <dbReference type="ARBA" id="ARBA00004961"/>
    </source>
</evidence>
<dbReference type="PANTHER" id="PTHR11054:SF0">
    <property type="entry name" value="6-PHOSPHOGLUCONOLACTONASE"/>
    <property type="match status" value="1"/>
</dbReference>
<dbReference type="RefSeq" id="WP_284376178.1">
    <property type="nucleotide sequence ID" value="NZ_BSNN01000002.1"/>
</dbReference>
<dbReference type="InterPro" id="IPR006148">
    <property type="entry name" value="Glc/Gal-6P_isomerase"/>
</dbReference>
<proteinExistence type="inferred from homology"/>
<protein>
    <recommendedName>
        <fullName evidence="6 7">6-phosphogluconolactonase</fullName>
        <shortName evidence="7">6PGL</shortName>
        <ecNumber evidence="5 7">3.1.1.31</ecNumber>
    </recommendedName>
</protein>
<comment type="similarity">
    <text evidence="4 7">Belongs to the glucosamine/galactosamine-6-phosphate isomerase family. 6-phosphogluconolactonase subfamily.</text>
</comment>
<comment type="caution">
    <text evidence="9">The sequence shown here is derived from an EMBL/GenBank/DDBJ whole genome shotgun (WGS) entry which is preliminary data.</text>
</comment>
<evidence type="ECO:0000256" key="6">
    <source>
        <dbReference type="ARBA" id="ARBA00020337"/>
    </source>
</evidence>
<name>A0ABQ5VST6_9RHOB</name>
<reference evidence="10" key="1">
    <citation type="journal article" date="2019" name="Int. J. Syst. Evol. Microbiol.">
        <title>The Global Catalogue of Microorganisms (GCM) 10K type strain sequencing project: providing services to taxonomists for standard genome sequencing and annotation.</title>
        <authorList>
            <consortium name="The Broad Institute Genomics Platform"/>
            <consortium name="The Broad Institute Genome Sequencing Center for Infectious Disease"/>
            <person name="Wu L."/>
            <person name="Ma J."/>
        </authorList>
    </citation>
    <scope>NUCLEOTIDE SEQUENCE [LARGE SCALE GENOMIC DNA]</scope>
    <source>
        <strain evidence="10">NBRC 110140</strain>
    </source>
</reference>
<organism evidence="9 10">
    <name type="scientific">Amylibacter marinus</name>
    <dbReference type="NCBI Taxonomy" id="1475483"/>
    <lineage>
        <taxon>Bacteria</taxon>
        <taxon>Pseudomonadati</taxon>
        <taxon>Pseudomonadota</taxon>
        <taxon>Alphaproteobacteria</taxon>
        <taxon>Rhodobacterales</taxon>
        <taxon>Paracoccaceae</taxon>
        <taxon>Amylibacter</taxon>
    </lineage>
</organism>
<comment type="catalytic activity">
    <reaction evidence="1 7">
        <text>6-phospho-D-glucono-1,5-lactone + H2O = 6-phospho-D-gluconate + H(+)</text>
        <dbReference type="Rhea" id="RHEA:12556"/>
        <dbReference type="ChEBI" id="CHEBI:15377"/>
        <dbReference type="ChEBI" id="CHEBI:15378"/>
        <dbReference type="ChEBI" id="CHEBI:57955"/>
        <dbReference type="ChEBI" id="CHEBI:58759"/>
        <dbReference type="EC" id="3.1.1.31"/>
    </reaction>
</comment>
<evidence type="ECO:0000256" key="7">
    <source>
        <dbReference type="RuleBase" id="RU365095"/>
    </source>
</evidence>
<dbReference type="Pfam" id="PF01182">
    <property type="entry name" value="Glucosamine_iso"/>
    <property type="match status" value="1"/>
</dbReference>
<dbReference type="InterPro" id="IPR005900">
    <property type="entry name" value="6-phosphogluconolactonase_DevB"/>
</dbReference>
<evidence type="ECO:0000256" key="2">
    <source>
        <dbReference type="ARBA" id="ARBA00002681"/>
    </source>
</evidence>
<dbReference type="PANTHER" id="PTHR11054">
    <property type="entry name" value="6-PHOSPHOGLUCONOLACTONASE"/>
    <property type="match status" value="1"/>
</dbReference>
<dbReference type="Proteomes" id="UP001156694">
    <property type="component" value="Unassembled WGS sequence"/>
</dbReference>
<evidence type="ECO:0000256" key="5">
    <source>
        <dbReference type="ARBA" id="ARBA00013198"/>
    </source>
</evidence>
<dbReference type="NCBIfam" id="TIGR01198">
    <property type="entry name" value="pgl"/>
    <property type="match status" value="1"/>
</dbReference>
<dbReference type="InterPro" id="IPR039104">
    <property type="entry name" value="6PGL"/>
</dbReference>
<evidence type="ECO:0000313" key="10">
    <source>
        <dbReference type="Proteomes" id="UP001156694"/>
    </source>
</evidence>
<dbReference type="CDD" id="cd01400">
    <property type="entry name" value="6PGL"/>
    <property type="match status" value="1"/>
</dbReference>
<dbReference type="InterPro" id="IPR037171">
    <property type="entry name" value="NagB/RpiA_transferase-like"/>
</dbReference>
<comment type="pathway">
    <text evidence="3 7">Carbohydrate degradation; pentose phosphate pathway; D-ribulose 5-phosphate from D-glucose 6-phosphate (oxidative stage): step 2/3.</text>
</comment>
<feature type="domain" description="Glucosamine/galactosamine-6-phosphate isomerase" evidence="8">
    <location>
        <begin position="7"/>
        <end position="213"/>
    </location>
</feature>
<gene>
    <name evidence="9" type="primary">pgl_2</name>
    <name evidence="7" type="synonym">pgl</name>
    <name evidence="9" type="ORF">GCM10007939_07090</name>
</gene>
<evidence type="ECO:0000259" key="8">
    <source>
        <dbReference type="Pfam" id="PF01182"/>
    </source>
</evidence>
<accession>A0ABQ5VST6</accession>
<dbReference type="Gene3D" id="3.40.50.1360">
    <property type="match status" value="1"/>
</dbReference>
<sequence length="224" mass="24070">MLNKFEDRAALMVGLAAQVAKDLRAALVQKERVSIAVPGGTTPAPFFDILCHEDLAWERVDVMLTDERFVPPTHARSNTALINARLITNAASSARVVPFYQAAERPEDVFTEISAGIDAALPLDICVLGMGADMHTASLFPDSAELADALASDAPVHVVRPASQPEARLTLTGRVLSAAVHKYVLIAGPEKLQALEQAQKVRDVMVAPIRVVLADPKTQVFFAP</sequence>
<evidence type="ECO:0000256" key="1">
    <source>
        <dbReference type="ARBA" id="ARBA00000832"/>
    </source>
</evidence>
<comment type="function">
    <text evidence="2 7">Hydrolysis of 6-phosphogluconolactone to 6-phosphogluconate.</text>
</comment>
<keyword evidence="10" id="KW-1185">Reference proteome</keyword>
<keyword evidence="7" id="KW-0378">Hydrolase</keyword>
<dbReference type="EMBL" id="BSNN01000002">
    <property type="protein sequence ID" value="GLQ34426.1"/>
    <property type="molecule type" value="Genomic_DNA"/>
</dbReference>
<evidence type="ECO:0000256" key="4">
    <source>
        <dbReference type="ARBA" id="ARBA00010662"/>
    </source>
</evidence>
<dbReference type="SUPFAM" id="SSF100950">
    <property type="entry name" value="NagB/RpiA/CoA transferase-like"/>
    <property type="match status" value="1"/>
</dbReference>
<dbReference type="EC" id="3.1.1.31" evidence="5 7"/>
<evidence type="ECO:0000313" key="9">
    <source>
        <dbReference type="EMBL" id="GLQ34426.1"/>
    </source>
</evidence>